<name>A0A2H9TFI2_9FUNG</name>
<dbReference type="EMBL" id="MTSL01000216">
    <property type="protein sequence ID" value="PJF16543.1"/>
    <property type="molecule type" value="Genomic_DNA"/>
</dbReference>
<gene>
    <name evidence="1" type="ORF">PSACC_03638</name>
</gene>
<accession>A0A2H9TFI2</accession>
<evidence type="ECO:0000313" key="1">
    <source>
        <dbReference type="EMBL" id="PJF16543.1"/>
    </source>
</evidence>
<dbReference type="AlphaFoldDB" id="A0A2H9TFI2"/>
<sequence>ATILCNLFGSANDLSCEQDSLIDSCAMDPECQRLVGKLDANNAKDYISRSIRSLYTRPLNACTRELWDHFGWLQSPNSPSVELVAEKLLPLASYDPRMLISFAVISAQCIDKSKYTALLRGPISEILDKSGPKSNLNDFVDSVLRIVTQYQGFMGDHLLKLQPSLMKSWNYDGRSLKLPESFGALAECFPQESAVLEKGRIYMVQSIVNPDASFSIAEKLYHKTLGEKVWIPLRHATVTKMPQLVENILAAEIAGSTSTVVQDCIDADTEIGTDWKKVWNFELSYTDP</sequence>
<dbReference type="Proteomes" id="UP000240830">
    <property type="component" value="Unassembled WGS sequence"/>
</dbReference>
<organism evidence="1 2">
    <name type="scientific">Paramicrosporidium saccamoebae</name>
    <dbReference type="NCBI Taxonomy" id="1246581"/>
    <lineage>
        <taxon>Eukaryota</taxon>
        <taxon>Fungi</taxon>
        <taxon>Fungi incertae sedis</taxon>
        <taxon>Cryptomycota</taxon>
        <taxon>Cryptomycota incertae sedis</taxon>
        <taxon>Paramicrosporidium</taxon>
    </lineage>
</organism>
<proteinExistence type="predicted"/>
<reference evidence="1 2" key="1">
    <citation type="submission" date="2016-10" db="EMBL/GenBank/DDBJ databases">
        <title>The genome of Paramicrosporidium saccamoebae is the missing link in understanding Cryptomycota and Microsporidia evolution.</title>
        <authorList>
            <person name="Quandt C.A."/>
            <person name="Beaudet D."/>
            <person name="Corsaro D."/>
            <person name="Michel R."/>
            <person name="Corradi N."/>
            <person name="James T."/>
        </authorList>
    </citation>
    <scope>NUCLEOTIDE SEQUENCE [LARGE SCALE GENOMIC DNA]</scope>
    <source>
        <strain evidence="1 2">KSL3</strain>
    </source>
</reference>
<evidence type="ECO:0000313" key="2">
    <source>
        <dbReference type="Proteomes" id="UP000240830"/>
    </source>
</evidence>
<comment type="caution">
    <text evidence="1">The sequence shown here is derived from an EMBL/GenBank/DDBJ whole genome shotgun (WGS) entry which is preliminary data.</text>
</comment>
<feature type="non-terminal residue" evidence="1">
    <location>
        <position position="1"/>
    </location>
</feature>
<keyword evidence="2" id="KW-1185">Reference proteome</keyword>
<protein>
    <submittedName>
        <fullName evidence="1">Uncharacterized protein</fullName>
    </submittedName>
</protein>